<evidence type="ECO:0000256" key="1">
    <source>
        <dbReference type="ARBA" id="ARBA00004651"/>
    </source>
</evidence>
<dbReference type="SUPFAM" id="SSF161098">
    <property type="entry name" value="MetI-like"/>
    <property type="match status" value="1"/>
</dbReference>
<sequence length="308" mass="33809">MSLAAAAVPARRKGDKGIDGSADARLGLMLAAPIVIAMLSLVLFPVASTLWDSLHRVNPMMAGQPFIGLQHYRDLLVDPVVNESWRNTVVYVVICVVLETAGGIAAALLINQAGRWRRYVLAIVILPWALPGVVNAVVWGWIYNPAFGLLNGLLVAAGLDFEKFVWFNDRTIALFAVSLVHVWRMLPLTAVIVLAALQSIPSDLYEAGRIDGATRRRMFFYITLPLIRGGIAVAMTQSTVAAFNFFDEAWILTGSARGTRPILVQVYLEAFQNLHFSYGMALSVLVMIASLTVSLVYVLRVQRVTRLD</sequence>
<reference evidence="9 10" key="1">
    <citation type="submission" date="2016-11" db="EMBL/GenBank/DDBJ databases">
        <authorList>
            <person name="Jaros S."/>
            <person name="Januszkiewicz K."/>
            <person name="Wedrychowicz H."/>
        </authorList>
    </citation>
    <scope>NUCLEOTIDE SEQUENCE [LARGE SCALE GENOMIC DNA]</scope>
    <source>
        <strain evidence="9 10">DSM 19436</strain>
    </source>
</reference>
<feature type="transmembrane region" description="Helical" evidence="7">
    <location>
        <begin position="119"/>
        <end position="142"/>
    </location>
</feature>
<dbReference type="RefSeq" id="WP_244540223.1">
    <property type="nucleotide sequence ID" value="NZ_FQUP01000002.1"/>
</dbReference>
<dbReference type="STRING" id="1122133.SAMN02745157_2439"/>
<keyword evidence="4 7" id="KW-0812">Transmembrane</keyword>
<dbReference type="PANTHER" id="PTHR30193:SF37">
    <property type="entry name" value="INNER MEMBRANE ABC TRANSPORTER PERMEASE PROTEIN YCJO"/>
    <property type="match status" value="1"/>
</dbReference>
<feature type="transmembrane region" description="Helical" evidence="7">
    <location>
        <begin position="276"/>
        <end position="299"/>
    </location>
</feature>
<dbReference type="InterPro" id="IPR035906">
    <property type="entry name" value="MetI-like_sf"/>
</dbReference>
<evidence type="ECO:0000256" key="7">
    <source>
        <dbReference type="RuleBase" id="RU363032"/>
    </source>
</evidence>
<comment type="similarity">
    <text evidence="7">Belongs to the binding-protein-dependent transport system permease family.</text>
</comment>
<dbReference type="Gene3D" id="1.10.3720.10">
    <property type="entry name" value="MetI-like"/>
    <property type="match status" value="1"/>
</dbReference>
<evidence type="ECO:0000313" key="9">
    <source>
        <dbReference type="EMBL" id="SHF57329.1"/>
    </source>
</evidence>
<gene>
    <name evidence="9" type="ORF">SAMN02745157_2439</name>
</gene>
<name>A0A1M5CRH6_9HYPH</name>
<feature type="domain" description="ABC transmembrane type-1" evidence="8">
    <location>
        <begin position="85"/>
        <end position="297"/>
    </location>
</feature>
<comment type="subcellular location">
    <subcellularLocation>
        <location evidence="1 7">Cell membrane</location>
        <topology evidence="1 7">Multi-pass membrane protein</topology>
    </subcellularLocation>
</comment>
<dbReference type="AlphaFoldDB" id="A0A1M5CRH6"/>
<dbReference type="GO" id="GO:0055085">
    <property type="term" value="P:transmembrane transport"/>
    <property type="evidence" value="ECO:0007669"/>
    <property type="project" value="InterPro"/>
</dbReference>
<feature type="transmembrane region" description="Helical" evidence="7">
    <location>
        <begin position="89"/>
        <end position="110"/>
    </location>
</feature>
<evidence type="ECO:0000313" key="10">
    <source>
        <dbReference type="Proteomes" id="UP000184485"/>
    </source>
</evidence>
<evidence type="ECO:0000256" key="3">
    <source>
        <dbReference type="ARBA" id="ARBA00022475"/>
    </source>
</evidence>
<dbReference type="Pfam" id="PF00528">
    <property type="entry name" value="BPD_transp_1"/>
    <property type="match status" value="1"/>
</dbReference>
<evidence type="ECO:0000256" key="6">
    <source>
        <dbReference type="ARBA" id="ARBA00023136"/>
    </source>
</evidence>
<evidence type="ECO:0000256" key="4">
    <source>
        <dbReference type="ARBA" id="ARBA00022692"/>
    </source>
</evidence>
<feature type="transmembrane region" description="Helical" evidence="7">
    <location>
        <begin position="218"/>
        <end position="246"/>
    </location>
</feature>
<dbReference type="PANTHER" id="PTHR30193">
    <property type="entry name" value="ABC TRANSPORTER PERMEASE PROTEIN"/>
    <property type="match status" value="1"/>
</dbReference>
<feature type="transmembrane region" description="Helical" evidence="7">
    <location>
        <begin position="26"/>
        <end position="51"/>
    </location>
</feature>
<keyword evidence="10" id="KW-1185">Reference proteome</keyword>
<protein>
    <submittedName>
        <fullName evidence="9">Multiple sugar transport system permease protein</fullName>
    </submittedName>
</protein>
<organism evidence="9 10">
    <name type="scientific">Kaistia soli DSM 19436</name>
    <dbReference type="NCBI Taxonomy" id="1122133"/>
    <lineage>
        <taxon>Bacteria</taxon>
        <taxon>Pseudomonadati</taxon>
        <taxon>Pseudomonadota</taxon>
        <taxon>Alphaproteobacteria</taxon>
        <taxon>Hyphomicrobiales</taxon>
        <taxon>Kaistiaceae</taxon>
        <taxon>Kaistia</taxon>
    </lineage>
</organism>
<keyword evidence="3" id="KW-1003">Cell membrane</keyword>
<keyword evidence="2 7" id="KW-0813">Transport</keyword>
<feature type="transmembrane region" description="Helical" evidence="7">
    <location>
        <begin position="172"/>
        <end position="197"/>
    </location>
</feature>
<dbReference type="GO" id="GO:0005886">
    <property type="term" value="C:plasma membrane"/>
    <property type="evidence" value="ECO:0007669"/>
    <property type="project" value="UniProtKB-SubCell"/>
</dbReference>
<dbReference type="InterPro" id="IPR000515">
    <property type="entry name" value="MetI-like"/>
</dbReference>
<keyword evidence="6 7" id="KW-0472">Membrane</keyword>
<accession>A0A1M5CRH6</accession>
<evidence type="ECO:0000256" key="2">
    <source>
        <dbReference type="ARBA" id="ARBA00022448"/>
    </source>
</evidence>
<dbReference type="EMBL" id="FQUP01000002">
    <property type="protein sequence ID" value="SHF57329.1"/>
    <property type="molecule type" value="Genomic_DNA"/>
</dbReference>
<dbReference type="CDD" id="cd06261">
    <property type="entry name" value="TM_PBP2"/>
    <property type="match status" value="1"/>
</dbReference>
<keyword evidence="9" id="KW-0762">Sugar transport</keyword>
<dbReference type="PROSITE" id="PS50928">
    <property type="entry name" value="ABC_TM1"/>
    <property type="match status" value="1"/>
</dbReference>
<dbReference type="Proteomes" id="UP000184485">
    <property type="component" value="Unassembled WGS sequence"/>
</dbReference>
<dbReference type="InterPro" id="IPR051393">
    <property type="entry name" value="ABC_transporter_permease"/>
</dbReference>
<keyword evidence="5 7" id="KW-1133">Transmembrane helix</keyword>
<evidence type="ECO:0000256" key="5">
    <source>
        <dbReference type="ARBA" id="ARBA00022989"/>
    </source>
</evidence>
<proteinExistence type="inferred from homology"/>
<evidence type="ECO:0000259" key="8">
    <source>
        <dbReference type="PROSITE" id="PS50928"/>
    </source>
</evidence>